<proteinExistence type="predicted"/>
<evidence type="ECO:0000313" key="1">
    <source>
        <dbReference type="EMBL" id="GBN52771.1"/>
    </source>
</evidence>
<accession>A0A4Y2PNL0</accession>
<organism evidence="1 2">
    <name type="scientific">Araneus ventricosus</name>
    <name type="common">Orbweaver spider</name>
    <name type="synonym">Epeira ventricosa</name>
    <dbReference type="NCBI Taxonomy" id="182803"/>
    <lineage>
        <taxon>Eukaryota</taxon>
        <taxon>Metazoa</taxon>
        <taxon>Ecdysozoa</taxon>
        <taxon>Arthropoda</taxon>
        <taxon>Chelicerata</taxon>
        <taxon>Arachnida</taxon>
        <taxon>Araneae</taxon>
        <taxon>Araneomorphae</taxon>
        <taxon>Entelegynae</taxon>
        <taxon>Araneoidea</taxon>
        <taxon>Araneidae</taxon>
        <taxon>Araneus</taxon>
    </lineage>
</organism>
<dbReference type="EMBL" id="BGPR01011750">
    <property type="protein sequence ID" value="GBN52771.1"/>
    <property type="molecule type" value="Genomic_DNA"/>
</dbReference>
<name>A0A4Y2PNL0_ARAVE</name>
<keyword evidence="2" id="KW-1185">Reference proteome</keyword>
<dbReference type="AlphaFoldDB" id="A0A4Y2PNL0"/>
<sequence>MHQAVDSFIHPFKIMQDFPERISNNKLQLPMGPILHGTHTPQTRWVLLFTFQSRAELPPNREIKKGQLKRNSLSFDKSGFRVTEKVINREEQKGTK</sequence>
<reference evidence="1 2" key="1">
    <citation type="journal article" date="2019" name="Sci. Rep.">
        <title>Orb-weaving spider Araneus ventricosus genome elucidates the spidroin gene catalogue.</title>
        <authorList>
            <person name="Kono N."/>
            <person name="Nakamura H."/>
            <person name="Ohtoshi R."/>
            <person name="Moran D.A.P."/>
            <person name="Shinohara A."/>
            <person name="Yoshida Y."/>
            <person name="Fujiwara M."/>
            <person name="Mori M."/>
            <person name="Tomita M."/>
            <person name="Arakawa K."/>
        </authorList>
    </citation>
    <scope>NUCLEOTIDE SEQUENCE [LARGE SCALE GENOMIC DNA]</scope>
</reference>
<comment type="caution">
    <text evidence="1">The sequence shown here is derived from an EMBL/GenBank/DDBJ whole genome shotgun (WGS) entry which is preliminary data.</text>
</comment>
<evidence type="ECO:0000313" key="2">
    <source>
        <dbReference type="Proteomes" id="UP000499080"/>
    </source>
</evidence>
<dbReference type="Proteomes" id="UP000499080">
    <property type="component" value="Unassembled WGS sequence"/>
</dbReference>
<gene>
    <name evidence="1" type="ORF">AVEN_182170_1</name>
</gene>
<protein>
    <submittedName>
        <fullName evidence="1">Uncharacterized protein</fullName>
    </submittedName>
</protein>